<dbReference type="SUPFAM" id="SSF47384">
    <property type="entry name" value="Homodimeric domain of signal transducing histidine kinase"/>
    <property type="match status" value="1"/>
</dbReference>
<dbReference type="GO" id="GO:0016301">
    <property type="term" value="F:kinase activity"/>
    <property type="evidence" value="ECO:0007669"/>
    <property type="project" value="UniProtKB-KW"/>
</dbReference>
<evidence type="ECO:0000256" key="8">
    <source>
        <dbReference type="ARBA" id="ARBA00022989"/>
    </source>
</evidence>
<feature type="signal peptide" evidence="11">
    <location>
        <begin position="1"/>
        <end position="16"/>
    </location>
</feature>
<dbReference type="EC" id="2.7.13.3" evidence="3"/>
<evidence type="ECO:0000256" key="1">
    <source>
        <dbReference type="ARBA" id="ARBA00000085"/>
    </source>
</evidence>
<evidence type="ECO:0000256" key="11">
    <source>
        <dbReference type="SAM" id="SignalP"/>
    </source>
</evidence>
<evidence type="ECO:0000256" key="7">
    <source>
        <dbReference type="ARBA" id="ARBA00022777"/>
    </source>
</evidence>
<dbReference type="InterPro" id="IPR036097">
    <property type="entry name" value="HisK_dim/P_sf"/>
</dbReference>
<keyword evidence="4" id="KW-0597">Phosphoprotein</keyword>
<evidence type="ECO:0000256" key="3">
    <source>
        <dbReference type="ARBA" id="ARBA00012438"/>
    </source>
</evidence>
<dbReference type="InterPro" id="IPR003661">
    <property type="entry name" value="HisK_dim/P_dom"/>
</dbReference>
<keyword evidence="8 10" id="KW-1133">Transmembrane helix</keyword>
<dbReference type="Gene3D" id="1.10.287.130">
    <property type="match status" value="1"/>
</dbReference>
<dbReference type="Pfam" id="PF00512">
    <property type="entry name" value="HisKA"/>
    <property type="match status" value="1"/>
</dbReference>
<dbReference type="SMART" id="SM00388">
    <property type="entry name" value="HisKA"/>
    <property type="match status" value="1"/>
</dbReference>
<dbReference type="InterPro" id="IPR005467">
    <property type="entry name" value="His_kinase_dom"/>
</dbReference>
<dbReference type="Proteomes" id="UP001168540">
    <property type="component" value="Unassembled WGS sequence"/>
</dbReference>
<dbReference type="EMBL" id="JAUEDK010000006">
    <property type="protein sequence ID" value="MDN0074313.1"/>
    <property type="molecule type" value="Genomic_DNA"/>
</dbReference>
<dbReference type="InterPro" id="IPR036890">
    <property type="entry name" value="HATPase_C_sf"/>
</dbReference>
<accession>A0ABT7XKK6</accession>
<evidence type="ECO:0000259" key="12">
    <source>
        <dbReference type="PROSITE" id="PS50109"/>
    </source>
</evidence>
<evidence type="ECO:0000256" key="4">
    <source>
        <dbReference type="ARBA" id="ARBA00022553"/>
    </source>
</evidence>
<evidence type="ECO:0000313" key="13">
    <source>
        <dbReference type="EMBL" id="MDN0074313.1"/>
    </source>
</evidence>
<evidence type="ECO:0000256" key="6">
    <source>
        <dbReference type="ARBA" id="ARBA00022692"/>
    </source>
</evidence>
<comment type="caution">
    <text evidence="13">The sequence shown here is derived from an EMBL/GenBank/DDBJ whole genome shotgun (WGS) entry which is preliminary data.</text>
</comment>
<keyword evidence="6 10" id="KW-0812">Transmembrane</keyword>
<keyword evidence="5" id="KW-0808">Transferase</keyword>
<dbReference type="Pfam" id="PF02518">
    <property type="entry name" value="HATPase_c"/>
    <property type="match status" value="1"/>
</dbReference>
<evidence type="ECO:0000256" key="9">
    <source>
        <dbReference type="ARBA" id="ARBA00023136"/>
    </source>
</evidence>
<keyword evidence="11" id="KW-0732">Signal</keyword>
<keyword evidence="9 10" id="KW-0472">Membrane</keyword>
<dbReference type="PROSITE" id="PS50109">
    <property type="entry name" value="HIS_KIN"/>
    <property type="match status" value="1"/>
</dbReference>
<sequence>MACLLLAVLLPSLALLQLWHQFDSVVHDSVSAQQQTAKLTNAIRLVSEQATVMERGARQFVVLDDASFRQGVDAAWNLSEPALQQLAAASPTPAVVLAQYRQRRRELNQLLDQREGDLPLRMTLFFDQLARDNDRLGAVVKGRIVQREQQMRERFAEQRRAAGLMVVASAGLALLLALLIGHRLAQPVVRLRRRIQQLGDGQRGLDWKPEGPADLRELAHSLQELDTRLTELENDKSRFFRHVSHELKTPLAALNEGAALLSEQILGPLNPAQQEVIGIVRDNVQLLRQRIDALLRQDAEQLRIKRLDWQRFNLQGLLDAHIEQNRLLINGKQLTIDLCHGVGWTHGDADKVGTIVDNLLINAIRFSPNGGALRLETSKEQGRVTLTVSDQGPGVAEADRERIFEPFYCGQVPAGEVPGSGIGLSMAQGFAQQMGGNIELISRTGEGARFRLWWPDRAAR</sequence>
<protein>
    <recommendedName>
        <fullName evidence="3">histidine kinase</fullName>
        <ecNumber evidence="3">2.7.13.3</ecNumber>
    </recommendedName>
</protein>
<keyword evidence="7 13" id="KW-0418">Kinase</keyword>
<organism evidence="13 14">
    <name type="scientific">Crenobacter oryzisoli</name>
    <dbReference type="NCBI Taxonomy" id="3056844"/>
    <lineage>
        <taxon>Bacteria</taxon>
        <taxon>Pseudomonadati</taxon>
        <taxon>Pseudomonadota</taxon>
        <taxon>Betaproteobacteria</taxon>
        <taxon>Neisseriales</taxon>
        <taxon>Neisseriaceae</taxon>
        <taxon>Crenobacter</taxon>
    </lineage>
</organism>
<dbReference type="Gene3D" id="6.10.340.10">
    <property type="match status" value="1"/>
</dbReference>
<comment type="subcellular location">
    <subcellularLocation>
        <location evidence="2">Membrane</location>
    </subcellularLocation>
</comment>
<evidence type="ECO:0000256" key="10">
    <source>
        <dbReference type="SAM" id="Phobius"/>
    </source>
</evidence>
<dbReference type="PRINTS" id="PR00344">
    <property type="entry name" value="BCTRLSENSOR"/>
</dbReference>
<dbReference type="InterPro" id="IPR050428">
    <property type="entry name" value="TCS_sensor_his_kinase"/>
</dbReference>
<gene>
    <name evidence="13" type="ORF">QU481_05330</name>
</gene>
<dbReference type="Gene3D" id="3.30.565.10">
    <property type="entry name" value="Histidine kinase-like ATPase, C-terminal domain"/>
    <property type="match status" value="1"/>
</dbReference>
<dbReference type="InterPro" id="IPR004358">
    <property type="entry name" value="Sig_transdc_His_kin-like_C"/>
</dbReference>
<feature type="transmembrane region" description="Helical" evidence="10">
    <location>
        <begin position="161"/>
        <end position="185"/>
    </location>
</feature>
<name>A0ABT7XKK6_9NEIS</name>
<dbReference type="RefSeq" id="WP_289828867.1">
    <property type="nucleotide sequence ID" value="NZ_JAUEDK010000006.1"/>
</dbReference>
<dbReference type="PANTHER" id="PTHR45436">
    <property type="entry name" value="SENSOR HISTIDINE KINASE YKOH"/>
    <property type="match status" value="1"/>
</dbReference>
<dbReference type="CDD" id="cd00075">
    <property type="entry name" value="HATPase"/>
    <property type="match status" value="1"/>
</dbReference>
<keyword evidence="14" id="KW-1185">Reference proteome</keyword>
<evidence type="ECO:0000256" key="2">
    <source>
        <dbReference type="ARBA" id="ARBA00004370"/>
    </source>
</evidence>
<feature type="chain" id="PRO_5046351841" description="histidine kinase" evidence="11">
    <location>
        <begin position="17"/>
        <end position="460"/>
    </location>
</feature>
<dbReference type="PANTHER" id="PTHR45436:SF5">
    <property type="entry name" value="SENSOR HISTIDINE KINASE TRCS"/>
    <property type="match status" value="1"/>
</dbReference>
<reference evidence="13" key="1">
    <citation type="submission" date="2023-06" db="EMBL/GenBank/DDBJ databases">
        <authorList>
            <person name="Zhang S."/>
        </authorList>
    </citation>
    <scope>NUCLEOTIDE SEQUENCE</scope>
    <source>
        <strain evidence="13">SG2303</strain>
    </source>
</reference>
<dbReference type="SUPFAM" id="SSF55874">
    <property type="entry name" value="ATPase domain of HSP90 chaperone/DNA topoisomerase II/histidine kinase"/>
    <property type="match status" value="1"/>
</dbReference>
<proteinExistence type="predicted"/>
<evidence type="ECO:0000313" key="14">
    <source>
        <dbReference type="Proteomes" id="UP001168540"/>
    </source>
</evidence>
<dbReference type="SMART" id="SM00387">
    <property type="entry name" value="HATPase_c"/>
    <property type="match status" value="1"/>
</dbReference>
<comment type="catalytic activity">
    <reaction evidence="1">
        <text>ATP + protein L-histidine = ADP + protein N-phospho-L-histidine.</text>
        <dbReference type="EC" id="2.7.13.3"/>
    </reaction>
</comment>
<dbReference type="CDD" id="cd00082">
    <property type="entry name" value="HisKA"/>
    <property type="match status" value="1"/>
</dbReference>
<feature type="domain" description="Histidine kinase" evidence="12">
    <location>
        <begin position="242"/>
        <end position="458"/>
    </location>
</feature>
<evidence type="ECO:0000256" key="5">
    <source>
        <dbReference type="ARBA" id="ARBA00022679"/>
    </source>
</evidence>
<dbReference type="InterPro" id="IPR003594">
    <property type="entry name" value="HATPase_dom"/>
</dbReference>